<dbReference type="InterPro" id="IPR000887">
    <property type="entry name" value="Aldlse_KDPG_KHG"/>
</dbReference>
<comment type="subunit">
    <text evidence="3">Homotrimer.</text>
</comment>
<dbReference type="Gene3D" id="3.20.20.70">
    <property type="entry name" value="Aldolase class I"/>
    <property type="match status" value="1"/>
</dbReference>
<keyword evidence="7" id="KW-1185">Reference proteome</keyword>
<evidence type="ECO:0000256" key="1">
    <source>
        <dbReference type="ARBA" id="ARBA00004761"/>
    </source>
</evidence>
<comment type="similarity">
    <text evidence="2">Belongs to the KHG/KDPG aldolase family.</text>
</comment>
<dbReference type="Proteomes" id="UP000297643">
    <property type="component" value="Unassembled WGS sequence"/>
</dbReference>
<evidence type="ECO:0000313" key="7">
    <source>
        <dbReference type="Proteomes" id="UP000297643"/>
    </source>
</evidence>
<accession>A0A4R8W674</accession>
<gene>
    <name evidence="6" type="ORF">E3O32_15300</name>
</gene>
<reference evidence="6 7" key="1">
    <citation type="submission" date="2019-03" db="EMBL/GenBank/DDBJ databases">
        <title>Genomics of glacier-inhabiting Cryobacterium strains.</title>
        <authorList>
            <person name="Liu Q."/>
            <person name="Xin Y.-H."/>
        </authorList>
    </citation>
    <scope>NUCLEOTIDE SEQUENCE [LARGE SCALE GENOMIC DNA]</scope>
    <source>
        <strain evidence="6 7">RHLT2-21</strain>
    </source>
</reference>
<proteinExistence type="inferred from homology"/>
<dbReference type="SUPFAM" id="SSF51569">
    <property type="entry name" value="Aldolase"/>
    <property type="match status" value="1"/>
</dbReference>
<dbReference type="CDD" id="cd00452">
    <property type="entry name" value="KDPG_aldolase"/>
    <property type="match status" value="1"/>
</dbReference>
<dbReference type="RefSeq" id="WP_134510690.1">
    <property type="nucleotide sequence ID" value="NZ_SOFM01000046.1"/>
</dbReference>
<evidence type="ECO:0000256" key="2">
    <source>
        <dbReference type="ARBA" id="ARBA00006906"/>
    </source>
</evidence>
<comment type="pathway">
    <text evidence="1">Carbohydrate acid metabolism.</text>
</comment>
<comment type="caution">
    <text evidence="6">The sequence shown here is derived from an EMBL/GenBank/DDBJ whole genome shotgun (WGS) entry which is preliminary data.</text>
</comment>
<keyword evidence="5" id="KW-0119">Carbohydrate metabolism</keyword>
<dbReference type="Pfam" id="PF01081">
    <property type="entry name" value="Aldolase"/>
    <property type="match status" value="1"/>
</dbReference>
<dbReference type="GO" id="GO:0016829">
    <property type="term" value="F:lyase activity"/>
    <property type="evidence" value="ECO:0007669"/>
    <property type="project" value="UniProtKB-KW"/>
</dbReference>
<sequence>MIHSTVASEWFAEGFFRVPVIAVLRGLSADESVRLSERAWAAGVEHVEIPIQTPAAVPALRAVAAAAAAHGLLIGAGTVTTLEQLDAAAGVGVSFTVSPGLDPEIVLESARRGIAHLPAVATASEILQARALGLHWAKIFPASVLGPQWARAMKGPYPEMNFVATGGLTAVNAPEFLANGVSVVGLSSAFADDIQLETVRRMIAASREVASTLA</sequence>
<evidence type="ECO:0000256" key="5">
    <source>
        <dbReference type="ARBA" id="ARBA00023277"/>
    </source>
</evidence>
<dbReference type="PANTHER" id="PTHR30246">
    <property type="entry name" value="2-KETO-3-DEOXY-6-PHOSPHOGLUCONATE ALDOLASE"/>
    <property type="match status" value="1"/>
</dbReference>
<dbReference type="InterPro" id="IPR013785">
    <property type="entry name" value="Aldolase_TIM"/>
</dbReference>
<dbReference type="PANTHER" id="PTHR30246:SF1">
    <property type="entry name" value="2-DEHYDRO-3-DEOXY-6-PHOSPHOGALACTONATE ALDOLASE-RELATED"/>
    <property type="match status" value="1"/>
</dbReference>
<dbReference type="EMBL" id="SOFM01000046">
    <property type="protein sequence ID" value="TFC00513.1"/>
    <property type="molecule type" value="Genomic_DNA"/>
</dbReference>
<evidence type="ECO:0000256" key="3">
    <source>
        <dbReference type="ARBA" id="ARBA00011233"/>
    </source>
</evidence>
<dbReference type="AlphaFoldDB" id="A0A4R8W674"/>
<protein>
    <submittedName>
        <fullName evidence="6">Bifunctional 4-hydroxy-2-oxoglutarate aldolase/2-dehydro-3-deoxy-phosphogluconate aldolase</fullName>
    </submittedName>
</protein>
<evidence type="ECO:0000256" key="4">
    <source>
        <dbReference type="ARBA" id="ARBA00023239"/>
    </source>
</evidence>
<evidence type="ECO:0000313" key="6">
    <source>
        <dbReference type="EMBL" id="TFC00513.1"/>
    </source>
</evidence>
<organism evidence="6 7">
    <name type="scientific">Cryobacterium mannosilyticum</name>
    <dbReference type="NCBI Taxonomy" id="1259190"/>
    <lineage>
        <taxon>Bacteria</taxon>
        <taxon>Bacillati</taxon>
        <taxon>Actinomycetota</taxon>
        <taxon>Actinomycetes</taxon>
        <taxon>Micrococcales</taxon>
        <taxon>Microbacteriaceae</taxon>
        <taxon>Cryobacterium</taxon>
    </lineage>
</organism>
<keyword evidence="4" id="KW-0456">Lyase</keyword>
<name>A0A4R8W674_9MICO</name>